<reference evidence="1" key="1">
    <citation type="journal article" date="2011" name="Plant Physiol.">
        <title>Comprehensive sequence analysis of 24,783 barley full-length cDNAs derived from 12 clone libraries.</title>
        <authorList>
            <person name="Matsumoto T."/>
            <person name="Tanaka T."/>
            <person name="Sakai H."/>
            <person name="Amano N."/>
            <person name="Kanamori H."/>
            <person name="Kurita K."/>
            <person name="Kikuta A."/>
            <person name="Kamiya K."/>
            <person name="Yamamoto M."/>
            <person name="Ikawa H."/>
            <person name="Fujii N."/>
            <person name="Hori K."/>
            <person name="Itoh T."/>
            <person name="Sato K."/>
        </authorList>
    </citation>
    <scope>NUCLEOTIDE SEQUENCE</scope>
    <source>
        <tissue evidence="1">Shoot and root</tissue>
    </source>
</reference>
<name>F2DKE5_HORVV</name>
<evidence type="ECO:0000313" key="1">
    <source>
        <dbReference type="EMBL" id="BAJ95566.1"/>
    </source>
</evidence>
<organism evidence="1">
    <name type="scientific">Hordeum vulgare subsp. vulgare</name>
    <name type="common">Domesticated barley</name>
    <dbReference type="NCBI Taxonomy" id="112509"/>
    <lineage>
        <taxon>Eukaryota</taxon>
        <taxon>Viridiplantae</taxon>
        <taxon>Streptophyta</taxon>
        <taxon>Embryophyta</taxon>
        <taxon>Tracheophyta</taxon>
        <taxon>Spermatophyta</taxon>
        <taxon>Magnoliopsida</taxon>
        <taxon>Liliopsida</taxon>
        <taxon>Poales</taxon>
        <taxon>Poaceae</taxon>
        <taxon>BOP clade</taxon>
        <taxon>Pooideae</taxon>
        <taxon>Triticodae</taxon>
        <taxon>Triticeae</taxon>
        <taxon>Hordeinae</taxon>
        <taxon>Hordeum</taxon>
    </lineage>
</organism>
<dbReference type="EMBL" id="AK364363">
    <property type="protein sequence ID" value="BAJ95566.1"/>
    <property type="molecule type" value="mRNA"/>
</dbReference>
<proteinExistence type="evidence at transcript level"/>
<dbReference type="AlphaFoldDB" id="F2DKE5"/>
<protein>
    <submittedName>
        <fullName evidence="1">Predicted protein</fullName>
    </submittedName>
</protein>
<sequence length="87" mass="10068">MECLQVEVSLAKEQGDRSLPRVHKLHQECAIFWSVWLPVNPFRLLVLLTELPQLIPDVLLQHCLYVVDQAIVARHYLIGLKIQSEEP</sequence>
<accession>F2DKE5</accession>